<dbReference type="Proteomes" id="UP000199153">
    <property type="component" value="Unassembled WGS sequence"/>
</dbReference>
<dbReference type="Gene3D" id="3.40.1350.10">
    <property type="match status" value="1"/>
</dbReference>
<dbReference type="AlphaFoldDB" id="A0A1I4XG59"/>
<accession>A0A1I4XG59</accession>
<dbReference type="STRING" id="287099.SAMN05660413_00023"/>
<reference evidence="2 3" key="1">
    <citation type="submission" date="2016-10" db="EMBL/GenBank/DDBJ databases">
        <authorList>
            <person name="de Groot N.N."/>
        </authorList>
    </citation>
    <scope>NUCLEOTIDE SEQUENCE [LARGE SCALE GENOMIC DNA]</scope>
    <source>
        <strain evidence="2 3">DSM 17794</strain>
    </source>
</reference>
<name>A0A1I4XG59_9FLAO</name>
<organism evidence="2 3">
    <name type="scientific">Salegentibacter flavus</name>
    <dbReference type="NCBI Taxonomy" id="287099"/>
    <lineage>
        <taxon>Bacteria</taxon>
        <taxon>Pseudomonadati</taxon>
        <taxon>Bacteroidota</taxon>
        <taxon>Flavobacteriia</taxon>
        <taxon>Flavobacteriales</taxon>
        <taxon>Flavobacteriaceae</taxon>
        <taxon>Salegentibacter</taxon>
    </lineage>
</organism>
<evidence type="ECO:0000313" key="3">
    <source>
        <dbReference type="Proteomes" id="UP000199153"/>
    </source>
</evidence>
<dbReference type="InterPro" id="IPR011856">
    <property type="entry name" value="tRNA_endonuc-like_dom_sf"/>
</dbReference>
<proteinExistence type="predicted"/>
<protein>
    <recommendedName>
        <fullName evidence="1">DUF4268 domain-containing protein</fullName>
    </recommendedName>
</protein>
<gene>
    <name evidence="2" type="ORF">SAMN05660413_00023</name>
</gene>
<dbReference type="RefSeq" id="WP_093404331.1">
    <property type="nucleotide sequence ID" value="NZ_FOVL01000001.1"/>
</dbReference>
<dbReference type="EMBL" id="FOVL01000001">
    <property type="protein sequence ID" value="SFN24901.1"/>
    <property type="molecule type" value="Genomic_DNA"/>
</dbReference>
<evidence type="ECO:0000259" key="1">
    <source>
        <dbReference type="Pfam" id="PF14088"/>
    </source>
</evidence>
<sequence length="372" mass="43395">MYLIDKNSNRITKLKQKTFTELRFRERDHLQEWIANNPASLGEELLIIQKEFCGFTETNERLDLLALDKLGNIVVIENKLDDSGKDVTWQAIKYASYCASLTKQDIIKIYQDYLGSSAIAQDKLCDFFEGKDISEIVLNQGLNSQRLILVAANFRKEVTSSVLWLLNFKIRLQCFKVTPFEYDEQLFLNVEQILPTKETEDFAISISTKAQEEIEVQETLKNRHHVRLKFWENFINYSNSKNNLFSNNSPSKESWIGKGIGMSGVSLNLVVSSNYCRSEIVFNRGSKEENKELFDFIYKMKDQIEADYGGELTWERMDENVTCRIKDQLDGLSYFEETDWPTINEFLIDSSVRMENAFKEPIRKLNLYSKNR</sequence>
<keyword evidence="3" id="KW-1185">Reference proteome</keyword>
<dbReference type="OrthoDB" id="9798761at2"/>
<dbReference type="Pfam" id="PF14088">
    <property type="entry name" value="DUF4268"/>
    <property type="match status" value="1"/>
</dbReference>
<dbReference type="InterPro" id="IPR025364">
    <property type="entry name" value="DUF4268"/>
</dbReference>
<feature type="domain" description="DUF4268" evidence="1">
    <location>
        <begin position="226"/>
        <end position="361"/>
    </location>
</feature>
<evidence type="ECO:0000313" key="2">
    <source>
        <dbReference type="EMBL" id="SFN24901.1"/>
    </source>
</evidence>
<dbReference type="GO" id="GO:0003676">
    <property type="term" value="F:nucleic acid binding"/>
    <property type="evidence" value="ECO:0007669"/>
    <property type="project" value="InterPro"/>
</dbReference>